<evidence type="ECO:0000256" key="4">
    <source>
        <dbReference type="RuleBase" id="RU362073"/>
    </source>
</evidence>
<keyword evidence="8" id="KW-1185">Reference proteome</keyword>
<organism evidence="7 8">
    <name type="scientific">Carnobacterium iners</name>
    <dbReference type="NCBI Taxonomy" id="1073423"/>
    <lineage>
        <taxon>Bacteria</taxon>
        <taxon>Bacillati</taxon>
        <taxon>Bacillota</taxon>
        <taxon>Bacilli</taxon>
        <taxon>Lactobacillales</taxon>
        <taxon>Carnobacteriaceae</taxon>
        <taxon>Carnobacterium</taxon>
    </lineage>
</organism>
<accession>A0A1X7N298</accession>
<dbReference type="PANTHER" id="PTHR42792:SF2">
    <property type="entry name" value="FLAGELLIN"/>
    <property type="match status" value="1"/>
</dbReference>
<evidence type="ECO:0000259" key="6">
    <source>
        <dbReference type="Pfam" id="PF00700"/>
    </source>
</evidence>
<dbReference type="Gene3D" id="1.20.1330.10">
    <property type="entry name" value="f41 fragment of flagellin, N-terminal domain"/>
    <property type="match status" value="1"/>
</dbReference>
<dbReference type="Pfam" id="PF00669">
    <property type="entry name" value="Flagellin_N"/>
    <property type="match status" value="1"/>
</dbReference>
<dbReference type="Pfam" id="PF00700">
    <property type="entry name" value="Flagellin_C"/>
    <property type="match status" value="1"/>
</dbReference>
<keyword evidence="7" id="KW-0966">Cell projection</keyword>
<feature type="domain" description="Flagellin N-terminal" evidence="5">
    <location>
        <begin position="3"/>
        <end position="138"/>
    </location>
</feature>
<comment type="subcellular location">
    <subcellularLocation>
        <location evidence="4">Secreted</location>
    </subcellularLocation>
    <subcellularLocation>
        <location evidence="4">Bacterial flagellum</location>
    </subcellularLocation>
</comment>
<evidence type="ECO:0000259" key="5">
    <source>
        <dbReference type="Pfam" id="PF00669"/>
    </source>
</evidence>
<proteinExistence type="inferred from homology"/>
<evidence type="ECO:0000256" key="1">
    <source>
        <dbReference type="ARBA" id="ARBA00005709"/>
    </source>
</evidence>
<sequence>MRINTNTAAMNTYSNLTSANASKSNSLAKLSSGLRINKAGDDAAGLAISEKMKNQVSGMTQASRNAQDGISLIQTAEGALSETHSILNRMRDLTVQSSNDTNTIDDKKAIQSEINSLTSEIDRIASDTEFNTKGLMNGGEITSGSITDAKLDYTALTSAYATTGATGVTFTSGADTAPTLEKISKSDLNKTVDSYNLKNDISIDDTDGTVGGSGGVDLAELTKIYDAVAGNTTPTTAFADTSAAKTALAALTTTQKTDINEKYNTSKDISVSDIKEAKTTKFSFQIGANAGQKIDVEIANLSKKGLELTDLDVVNGDTDKILEKLDEAIGTVSSQRANLGAVQNRLDHTVSNLATTKENLSEANSRITDVDMAEEMMSFTKSNILSQASTSMLAQANQMPQSVLSLLQ</sequence>
<dbReference type="Gene3D" id="3.30.70.2120">
    <property type="match status" value="1"/>
</dbReference>
<dbReference type="PRINTS" id="PR00207">
    <property type="entry name" value="FLAGELLIN"/>
</dbReference>
<feature type="domain" description="Flagellin C-terminal" evidence="6">
    <location>
        <begin position="322"/>
        <end position="407"/>
    </location>
</feature>
<dbReference type="InterPro" id="IPR046358">
    <property type="entry name" value="Flagellin_C"/>
</dbReference>
<name>A0A1X7N298_9LACT</name>
<dbReference type="PANTHER" id="PTHR42792">
    <property type="entry name" value="FLAGELLIN"/>
    <property type="match status" value="1"/>
</dbReference>
<comment type="similarity">
    <text evidence="1 4">Belongs to the bacterial flagellin family.</text>
</comment>
<gene>
    <name evidence="7" type="ORF">SAMN04488700_1189</name>
</gene>
<protein>
    <recommendedName>
        <fullName evidence="2 4">Flagellin</fullName>
    </recommendedName>
</protein>
<dbReference type="AlphaFoldDB" id="A0A1X7N298"/>
<keyword evidence="7" id="KW-0282">Flagellum</keyword>
<keyword evidence="4" id="KW-0964">Secreted</keyword>
<dbReference type="InterPro" id="IPR001029">
    <property type="entry name" value="Flagellin_N"/>
</dbReference>
<keyword evidence="7" id="KW-0969">Cilium</keyword>
<dbReference type="GO" id="GO:0005576">
    <property type="term" value="C:extracellular region"/>
    <property type="evidence" value="ECO:0007669"/>
    <property type="project" value="UniProtKB-SubCell"/>
</dbReference>
<dbReference type="InterPro" id="IPR042187">
    <property type="entry name" value="Flagellin_C_sub2"/>
</dbReference>
<dbReference type="STRING" id="1073423.SAMN04488700_1189"/>
<dbReference type="OrthoDB" id="9796789at2"/>
<dbReference type="GO" id="GO:0009288">
    <property type="term" value="C:bacterial-type flagellum"/>
    <property type="evidence" value="ECO:0007669"/>
    <property type="project" value="UniProtKB-SubCell"/>
</dbReference>
<evidence type="ECO:0000256" key="2">
    <source>
        <dbReference type="ARBA" id="ARBA00020110"/>
    </source>
</evidence>
<evidence type="ECO:0000256" key="3">
    <source>
        <dbReference type="ARBA" id="ARBA00023143"/>
    </source>
</evidence>
<dbReference type="EMBL" id="FXBJ01000002">
    <property type="protein sequence ID" value="SMH30563.1"/>
    <property type="molecule type" value="Genomic_DNA"/>
</dbReference>
<dbReference type="GO" id="GO:0005198">
    <property type="term" value="F:structural molecule activity"/>
    <property type="evidence" value="ECO:0007669"/>
    <property type="project" value="UniProtKB-UniRule"/>
</dbReference>
<evidence type="ECO:0000313" key="8">
    <source>
        <dbReference type="Proteomes" id="UP000193435"/>
    </source>
</evidence>
<dbReference type="Proteomes" id="UP000193435">
    <property type="component" value="Unassembled WGS sequence"/>
</dbReference>
<dbReference type="InterPro" id="IPR001492">
    <property type="entry name" value="Flagellin"/>
</dbReference>
<reference evidence="7 8" key="1">
    <citation type="submission" date="2017-04" db="EMBL/GenBank/DDBJ databases">
        <authorList>
            <person name="Afonso C.L."/>
            <person name="Miller P.J."/>
            <person name="Scott M.A."/>
            <person name="Spackman E."/>
            <person name="Goraichik I."/>
            <person name="Dimitrov K.M."/>
            <person name="Suarez D.L."/>
            <person name="Swayne D.E."/>
        </authorList>
    </citation>
    <scope>NUCLEOTIDE SEQUENCE [LARGE SCALE GENOMIC DNA]</scope>
    <source>
        <strain evidence="7 8">LMG26642</strain>
    </source>
</reference>
<dbReference type="Gene3D" id="6.10.10.10">
    <property type="entry name" value="Flagellar export chaperone, C-terminal domain"/>
    <property type="match status" value="1"/>
</dbReference>
<evidence type="ECO:0000313" key="7">
    <source>
        <dbReference type="EMBL" id="SMH30563.1"/>
    </source>
</evidence>
<comment type="function">
    <text evidence="4">Flagellin is the subunit protein which polymerizes to form the filaments of bacterial flagella.</text>
</comment>
<keyword evidence="3 4" id="KW-0975">Bacterial flagellum</keyword>
<dbReference type="RefSeq" id="WP_085559374.1">
    <property type="nucleotide sequence ID" value="NZ_FOAH01000001.1"/>
</dbReference>
<dbReference type="SUPFAM" id="SSF64518">
    <property type="entry name" value="Phase 1 flagellin"/>
    <property type="match status" value="1"/>
</dbReference>